<dbReference type="GO" id="GO:0004842">
    <property type="term" value="F:ubiquitin-protein transferase activity"/>
    <property type="evidence" value="ECO:0007669"/>
    <property type="project" value="TreeGrafter"/>
</dbReference>
<comment type="caution">
    <text evidence="15">The sequence shown here is derived from an EMBL/GenBank/DDBJ whole genome shotgun (WGS) entry which is preliminary data.</text>
</comment>
<keyword evidence="16" id="KW-1185">Reference proteome</keyword>
<keyword evidence="4" id="KW-0813">Transport</keyword>
<organism evidence="15 16">
    <name type="scientific">Diploscapter pachys</name>
    <dbReference type="NCBI Taxonomy" id="2018661"/>
    <lineage>
        <taxon>Eukaryota</taxon>
        <taxon>Metazoa</taxon>
        <taxon>Ecdysozoa</taxon>
        <taxon>Nematoda</taxon>
        <taxon>Chromadorea</taxon>
        <taxon>Rhabditida</taxon>
        <taxon>Rhabditina</taxon>
        <taxon>Rhabditomorpha</taxon>
        <taxon>Rhabditoidea</taxon>
        <taxon>Rhabditidae</taxon>
        <taxon>Diploscapter</taxon>
    </lineage>
</organism>
<evidence type="ECO:0000313" key="15">
    <source>
        <dbReference type="EMBL" id="PAV65855.1"/>
    </source>
</evidence>
<evidence type="ECO:0000256" key="13">
    <source>
        <dbReference type="SAM" id="Phobius"/>
    </source>
</evidence>
<gene>
    <name evidence="15" type="ORF">WR25_16430</name>
</gene>
<feature type="transmembrane region" description="Helical" evidence="13">
    <location>
        <begin position="83"/>
        <end position="102"/>
    </location>
</feature>
<feature type="transmembrane region" description="Helical" evidence="13">
    <location>
        <begin position="162"/>
        <end position="181"/>
    </location>
</feature>
<protein>
    <recommendedName>
        <fullName evidence="14">Pex N-terminal domain-containing protein</fullName>
    </recommendedName>
</protein>
<keyword evidence="6" id="KW-0479">Metal-binding</keyword>
<dbReference type="GO" id="GO:0008270">
    <property type="term" value="F:zinc ion binding"/>
    <property type="evidence" value="ECO:0007669"/>
    <property type="project" value="UniProtKB-KW"/>
</dbReference>
<evidence type="ECO:0000256" key="12">
    <source>
        <dbReference type="ARBA" id="ARBA00023140"/>
    </source>
</evidence>
<accession>A0A2A2JVY5</accession>
<comment type="similarity">
    <text evidence="3">Belongs to the pex2/pex10/pex12 family.</text>
</comment>
<keyword evidence="7" id="KW-0863">Zinc-finger</keyword>
<dbReference type="InterPro" id="IPR006845">
    <property type="entry name" value="Pex_N"/>
</dbReference>
<evidence type="ECO:0000256" key="7">
    <source>
        <dbReference type="ARBA" id="ARBA00022771"/>
    </source>
</evidence>
<name>A0A2A2JVY5_9BILA</name>
<dbReference type="SUPFAM" id="SSF57850">
    <property type="entry name" value="RING/U-box"/>
    <property type="match status" value="1"/>
</dbReference>
<keyword evidence="5 13" id="KW-0812">Transmembrane</keyword>
<evidence type="ECO:0000256" key="3">
    <source>
        <dbReference type="ARBA" id="ARBA00008704"/>
    </source>
</evidence>
<keyword evidence="12" id="KW-0576">Peroxisome</keyword>
<evidence type="ECO:0000313" key="16">
    <source>
        <dbReference type="Proteomes" id="UP000218231"/>
    </source>
</evidence>
<dbReference type="AlphaFoldDB" id="A0A2A2JVY5"/>
<dbReference type="Proteomes" id="UP000218231">
    <property type="component" value="Unassembled WGS sequence"/>
</dbReference>
<dbReference type="PANTHER" id="PTHR12888">
    <property type="entry name" value="PEROXISOME ASSEMBLY PROTEIN 12 PEROXIN-12"/>
    <property type="match status" value="1"/>
</dbReference>
<keyword evidence="11 13" id="KW-0472">Membrane</keyword>
<sequence length="253" mass="29339">MSTSVHNAHLHSIGAAPDDQPTIFDIYSQENLASSIKPALKHIMKVLWPYVHDKLDSFADRWKELLDYRQWTHCSPKDKLKKIFLAIWPWFKSFMVLIKILLNLGYLTSRTTIHSPFLWLAGVRLEKLTAADIESFESIPIHLRQSGILNRFWRFILGLPGVLSRLFAYSLFFFQFIDYLYNSDMGNTILKKNALWTPPPAPHKLLSEAEVLSLDTYKCPLCLKRRVNDTVLSVSGYVFCFNCIDTHVKRYNA</sequence>
<comment type="subcellular location">
    <subcellularLocation>
        <location evidence="1">Peroxisome membrane</location>
        <topology evidence="1">Multi-pass membrane protein</topology>
    </subcellularLocation>
</comment>
<evidence type="ECO:0000256" key="4">
    <source>
        <dbReference type="ARBA" id="ARBA00022448"/>
    </source>
</evidence>
<evidence type="ECO:0000256" key="10">
    <source>
        <dbReference type="ARBA" id="ARBA00022989"/>
    </source>
</evidence>
<dbReference type="PANTHER" id="PTHR12888:SF0">
    <property type="entry name" value="PEROXISOME ASSEMBLY PROTEIN 12"/>
    <property type="match status" value="1"/>
</dbReference>
<proteinExistence type="inferred from homology"/>
<dbReference type="GO" id="GO:1990429">
    <property type="term" value="C:peroxisomal importomer complex"/>
    <property type="evidence" value="ECO:0007669"/>
    <property type="project" value="TreeGrafter"/>
</dbReference>
<feature type="domain" description="Pex N-terminal" evidence="14">
    <location>
        <begin position="31"/>
        <end position="183"/>
    </location>
</feature>
<reference evidence="15 16" key="1">
    <citation type="journal article" date="2017" name="Curr. Biol.">
        <title>Genome architecture and evolution of a unichromosomal asexual nematode.</title>
        <authorList>
            <person name="Fradin H."/>
            <person name="Zegar C."/>
            <person name="Gutwein M."/>
            <person name="Lucas J."/>
            <person name="Kovtun M."/>
            <person name="Corcoran D."/>
            <person name="Baugh L.R."/>
            <person name="Kiontke K."/>
            <person name="Gunsalus K."/>
            <person name="Fitch D.H."/>
            <person name="Piano F."/>
        </authorList>
    </citation>
    <scope>NUCLEOTIDE SEQUENCE [LARGE SCALE GENOMIC DNA]</scope>
    <source>
        <strain evidence="15">PF1309</strain>
    </source>
</reference>
<evidence type="ECO:0000256" key="6">
    <source>
        <dbReference type="ARBA" id="ARBA00022723"/>
    </source>
</evidence>
<comment type="pathway">
    <text evidence="2">Protein modification; protein ubiquitination.</text>
</comment>
<dbReference type="Pfam" id="PF04757">
    <property type="entry name" value="Pex2_Pex12"/>
    <property type="match status" value="1"/>
</dbReference>
<dbReference type="InterPro" id="IPR017375">
    <property type="entry name" value="PEX12"/>
</dbReference>
<dbReference type="GO" id="GO:0006513">
    <property type="term" value="P:protein monoubiquitination"/>
    <property type="evidence" value="ECO:0007669"/>
    <property type="project" value="TreeGrafter"/>
</dbReference>
<evidence type="ECO:0000259" key="14">
    <source>
        <dbReference type="Pfam" id="PF04757"/>
    </source>
</evidence>
<evidence type="ECO:0000256" key="11">
    <source>
        <dbReference type="ARBA" id="ARBA00023136"/>
    </source>
</evidence>
<dbReference type="EMBL" id="LIAE01010190">
    <property type="protein sequence ID" value="PAV65855.1"/>
    <property type="molecule type" value="Genomic_DNA"/>
</dbReference>
<evidence type="ECO:0000256" key="5">
    <source>
        <dbReference type="ARBA" id="ARBA00022692"/>
    </source>
</evidence>
<keyword evidence="10 13" id="KW-1133">Transmembrane helix</keyword>
<dbReference type="GO" id="GO:0016558">
    <property type="term" value="P:protein import into peroxisome matrix"/>
    <property type="evidence" value="ECO:0007669"/>
    <property type="project" value="InterPro"/>
</dbReference>
<evidence type="ECO:0000256" key="2">
    <source>
        <dbReference type="ARBA" id="ARBA00004906"/>
    </source>
</evidence>
<keyword evidence="8" id="KW-0862">Zinc</keyword>
<dbReference type="GO" id="GO:0005778">
    <property type="term" value="C:peroxisomal membrane"/>
    <property type="evidence" value="ECO:0007669"/>
    <property type="project" value="UniProtKB-SubCell"/>
</dbReference>
<dbReference type="STRING" id="2018661.A0A2A2JVY5"/>
<evidence type="ECO:0000256" key="8">
    <source>
        <dbReference type="ARBA" id="ARBA00022833"/>
    </source>
</evidence>
<evidence type="ECO:0000256" key="9">
    <source>
        <dbReference type="ARBA" id="ARBA00022927"/>
    </source>
</evidence>
<evidence type="ECO:0000256" key="1">
    <source>
        <dbReference type="ARBA" id="ARBA00004585"/>
    </source>
</evidence>
<keyword evidence="9" id="KW-0653">Protein transport</keyword>
<dbReference type="OrthoDB" id="107372at2759"/>